<dbReference type="SUPFAM" id="SSF52317">
    <property type="entry name" value="Class I glutamine amidotransferase-like"/>
    <property type="match status" value="1"/>
</dbReference>
<dbReference type="InterPro" id="IPR017926">
    <property type="entry name" value="GATASE"/>
</dbReference>
<protein>
    <recommendedName>
        <fullName evidence="12">Imidazole glycerol phosphate synthase subunit HisH</fullName>
        <ecNumber evidence="12">4.3.2.10</ecNumber>
    </recommendedName>
    <alternativeName>
        <fullName evidence="12">IGP synthase glutaminase subunit</fullName>
        <ecNumber evidence="12">3.5.1.2</ecNumber>
    </alternativeName>
    <alternativeName>
        <fullName evidence="12">IGP synthase subunit HisH</fullName>
    </alternativeName>
    <alternativeName>
        <fullName evidence="12">ImGP synthase subunit HisH</fullName>
        <shortName evidence="12">IGPS subunit HisH</shortName>
    </alternativeName>
</protein>
<dbReference type="PATRIC" id="fig|85874.4.peg.1340"/>
<evidence type="ECO:0000256" key="6">
    <source>
        <dbReference type="ARBA" id="ARBA00022801"/>
    </source>
</evidence>
<evidence type="ECO:0000256" key="7">
    <source>
        <dbReference type="ARBA" id="ARBA00022962"/>
    </source>
</evidence>
<keyword evidence="4 12" id="KW-0963">Cytoplasm</keyword>
<comment type="catalytic activity">
    <reaction evidence="11 12">
        <text>L-glutamine + H2O = L-glutamate + NH4(+)</text>
        <dbReference type="Rhea" id="RHEA:15889"/>
        <dbReference type="ChEBI" id="CHEBI:15377"/>
        <dbReference type="ChEBI" id="CHEBI:28938"/>
        <dbReference type="ChEBI" id="CHEBI:29985"/>
        <dbReference type="ChEBI" id="CHEBI:58359"/>
        <dbReference type="EC" id="3.5.1.2"/>
    </reaction>
</comment>
<dbReference type="Gene3D" id="3.40.50.880">
    <property type="match status" value="1"/>
</dbReference>
<dbReference type="HAMAP" id="MF_00278">
    <property type="entry name" value="HisH"/>
    <property type="match status" value="1"/>
</dbReference>
<dbReference type="PROSITE" id="PS51274">
    <property type="entry name" value="GATASE_COBBQ"/>
    <property type="match status" value="1"/>
</dbReference>
<dbReference type="InterPro" id="IPR010139">
    <property type="entry name" value="Imidazole-glycPsynth_HisH"/>
</dbReference>
<dbReference type="PROSITE" id="PS51273">
    <property type="entry name" value="GATASE_TYPE_1"/>
    <property type="match status" value="1"/>
</dbReference>
<proteinExistence type="inferred from homology"/>
<dbReference type="UniPathway" id="UPA00031">
    <property type="reaction ID" value="UER00010"/>
</dbReference>
<evidence type="ECO:0000256" key="3">
    <source>
        <dbReference type="ARBA" id="ARBA00011152"/>
    </source>
</evidence>
<comment type="function">
    <text evidence="12">IGPS catalyzes the conversion of PRFAR and glutamine to IGP, AICAR and glutamate. The HisH subunit catalyzes the hydrolysis of glutamine to glutamate and ammonia as part of the synthesis of IGP and AICAR. The resulting ammonia molecule is channeled to the active site of HisF.</text>
</comment>
<evidence type="ECO:0000256" key="12">
    <source>
        <dbReference type="HAMAP-Rule" id="MF_00278"/>
    </source>
</evidence>
<keyword evidence="6 12" id="KW-0378">Hydrolase</keyword>
<organism evidence="15 16">
    <name type="scientific">Thermacetogenium phaeum</name>
    <dbReference type="NCBI Taxonomy" id="85874"/>
    <lineage>
        <taxon>Bacteria</taxon>
        <taxon>Bacillati</taxon>
        <taxon>Bacillota</taxon>
        <taxon>Clostridia</taxon>
        <taxon>Thermoanaerobacterales</taxon>
        <taxon>Thermoanaerobacteraceae</taxon>
        <taxon>Thermacetogenium</taxon>
    </lineage>
</organism>
<dbReference type="GO" id="GO:0004359">
    <property type="term" value="F:glutaminase activity"/>
    <property type="evidence" value="ECO:0007669"/>
    <property type="project" value="UniProtKB-EC"/>
</dbReference>
<dbReference type="Pfam" id="PF00117">
    <property type="entry name" value="GATase"/>
    <property type="match status" value="1"/>
</dbReference>
<dbReference type="PANTHER" id="PTHR42701:SF1">
    <property type="entry name" value="IMIDAZOLE GLYCEROL PHOSPHATE SYNTHASE SUBUNIT HISH"/>
    <property type="match status" value="1"/>
</dbReference>
<dbReference type="FunFam" id="3.40.50.880:FF:000009">
    <property type="entry name" value="Imidazole glycerol phosphate synthase subunit HisH"/>
    <property type="match status" value="1"/>
</dbReference>
<dbReference type="CDD" id="cd01748">
    <property type="entry name" value="GATase1_IGP_Synthase"/>
    <property type="match status" value="1"/>
</dbReference>
<keyword evidence="5 12" id="KW-0028">Amino-acid biosynthesis</keyword>
<evidence type="ECO:0000256" key="13">
    <source>
        <dbReference type="PIRSR" id="PIRSR000495-1"/>
    </source>
</evidence>
<dbReference type="GO" id="GO:0016829">
    <property type="term" value="F:lyase activity"/>
    <property type="evidence" value="ECO:0007669"/>
    <property type="project" value="UniProtKB-KW"/>
</dbReference>
<dbReference type="GO" id="GO:0005737">
    <property type="term" value="C:cytoplasm"/>
    <property type="evidence" value="ECO:0007669"/>
    <property type="project" value="UniProtKB-SubCell"/>
</dbReference>
<accession>A0A101FHF8</accession>
<dbReference type="EC" id="4.3.2.10" evidence="12"/>
<evidence type="ECO:0000313" key="16">
    <source>
        <dbReference type="Proteomes" id="UP000053326"/>
    </source>
</evidence>
<evidence type="ECO:0000256" key="5">
    <source>
        <dbReference type="ARBA" id="ARBA00022605"/>
    </source>
</evidence>
<evidence type="ECO:0000256" key="10">
    <source>
        <dbReference type="ARBA" id="ARBA00047838"/>
    </source>
</evidence>
<keyword evidence="7 12" id="KW-0315">Glutamine amidotransferase</keyword>
<dbReference type="PANTHER" id="PTHR42701">
    <property type="entry name" value="IMIDAZOLE GLYCEROL PHOSPHATE SYNTHASE SUBUNIT HISH"/>
    <property type="match status" value="1"/>
</dbReference>
<dbReference type="GO" id="GO:0000107">
    <property type="term" value="F:imidazoleglycerol-phosphate synthase activity"/>
    <property type="evidence" value="ECO:0007669"/>
    <property type="project" value="UniProtKB-UniRule"/>
</dbReference>
<evidence type="ECO:0000256" key="8">
    <source>
        <dbReference type="ARBA" id="ARBA00023102"/>
    </source>
</evidence>
<feature type="active site" evidence="12 13">
    <location>
        <position position="181"/>
    </location>
</feature>
<comment type="catalytic activity">
    <reaction evidence="10 12">
        <text>5-[(5-phospho-1-deoxy-D-ribulos-1-ylimino)methylamino]-1-(5-phospho-beta-D-ribosyl)imidazole-4-carboxamide + L-glutamine = D-erythro-1-(imidazol-4-yl)glycerol 3-phosphate + 5-amino-1-(5-phospho-beta-D-ribosyl)imidazole-4-carboxamide + L-glutamate + H(+)</text>
        <dbReference type="Rhea" id="RHEA:24793"/>
        <dbReference type="ChEBI" id="CHEBI:15378"/>
        <dbReference type="ChEBI" id="CHEBI:29985"/>
        <dbReference type="ChEBI" id="CHEBI:58278"/>
        <dbReference type="ChEBI" id="CHEBI:58359"/>
        <dbReference type="ChEBI" id="CHEBI:58475"/>
        <dbReference type="ChEBI" id="CHEBI:58525"/>
        <dbReference type="EC" id="4.3.2.10"/>
    </reaction>
</comment>
<feature type="active site" evidence="12 13">
    <location>
        <position position="183"/>
    </location>
</feature>
<dbReference type="EMBL" id="LGFO01000014">
    <property type="protein sequence ID" value="KUK37062.1"/>
    <property type="molecule type" value="Genomic_DNA"/>
</dbReference>
<dbReference type="GO" id="GO:0000105">
    <property type="term" value="P:L-histidine biosynthetic process"/>
    <property type="evidence" value="ECO:0007669"/>
    <property type="project" value="UniProtKB-UniRule"/>
</dbReference>
<dbReference type="PIRSF" id="PIRSF000495">
    <property type="entry name" value="Amidotransf_hisH"/>
    <property type="match status" value="1"/>
</dbReference>
<feature type="domain" description="Glutamine amidotransferase" evidence="14">
    <location>
        <begin position="4"/>
        <end position="196"/>
    </location>
</feature>
<evidence type="ECO:0000256" key="4">
    <source>
        <dbReference type="ARBA" id="ARBA00022490"/>
    </source>
</evidence>
<dbReference type="AlphaFoldDB" id="A0A101FHF8"/>
<gene>
    <name evidence="12" type="primary">hisH</name>
    <name evidence="15" type="ORF">XD66_0225</name>
</gene>
<dbReference type="EC" id="3.5.1.2" evidence="12"/>
<comment type="subcellular location">
    <subcellularLocation>
        <location evidence="1 12">Cytoplasm</location>
    </subcellularLocation>
</comment>
<dbReference type="InterPro" id="IPR029062">
    <property type="entry name" value="Class_I_gatase-like"/>
</dbReference>
<evidence type="ECO:0000256" key="11">
    <source>
        <dbReference type="ARBA" id="ARBA00049534"/>
    </source>
</evidence>
<comment type="caution">
    <text evidence="15">The sequence shown here is derived from an EMBL/GenBank/DDBJ whole genome shotgun (WGS) entry which is preliminary data.</text>
</comment>
<evidence type="ECO:0000256" key="2">
    <source>
        <dbReference type="ARBA" id="ARBA00005091"/>
    </source>
</evidence>
<keyword evidence="8 12" id="KW-0368">Histidine biosynthesis</keyword>
<feature type="active site" description="Nucleophile" evidence="12 13">
    <location>
        <position position="79"/>
    </location>
</feature>
<comment type="pathway">
    <text evidence="2 12">Amino-acid biosynthesis; L-histidine biosynthesis; L-histidine from 5-phospho-alpha-D-ribose 1-diphosphate: step 5/9.</text>
</comment>
<evidence type="ECO:0000256" key="9">
    <source>
        <dbReference type="ARBA" id="ARBA00023239"/>
    </source>
</evidence>
<evidence type="ECO:0000313" key="15">
    <source>
        <dbReference type="EMBL" id="KUK37062.1"/>
    </source>
</evidence>
<dbReference type="NCBIfam" id="TIGR01855">
    <property type="entry name" value="IMP_synth_hisH"/>
    <property type="match status" value="1"/>
</dbReference>
<comment type="subunit">
    <text evidence="3 12">Heterodimer of HisH and HisF.</text>
</comment>
<evidence type="ECO:0000259" key="14">
    <source>
        <dbReference type="Pfam" id="PF00117"/>
    </source>
</evidence>
<dbReference type="Proteomes" id="UP000053326">
    <property type="component" value="Unassembled WGS sequence"/>
</dbReference>
<keyword evidence="9 12" id="KW-0456">Lyase</keyword>
<name>A0A101FHF8_9THEO</name>
<sequence length="203" mass="22020">MIAIIDYGMGNLRSVQKCLEKNGFRTAIVSSPDGLAGAGGIILPGVGAFEDAVVNLRSRGLHRAIREAADKGQPVLGICLGMQLFFEVSEEGGSCEGLGIFSGRVRRFAGDLKVPHMGWNRVELRGANPLFDGIPDGSYFYFVHSYYVEPAAEEHIVGETVYGGRFVSAVADRNVFGVQFHPEKSSELGERLLYNFGKLVESC</sequence>
<evidence type="ECO:0000256" key="1">
    <source>
        <dbReference type="ARBA" id="ARBA00004496"/>
    </source>
</evidence>
<reference evidence="16" key="1">
    <citation type="journal article" date="2015" name="MBio">
        <title>Genome-Resolved Metagenomic Analysis Reveals Roles for Candidate Phyla and Other Microbial Community Members in Biogeochemical Transformations in Oil Reservoirs.</title>
        <authorList>
            <person name="Hu P."/>
            <person name="Tom L."/>
            <person name="Singh A."/>
            <person name="Thomas B.C."/>
            <person name="Baker B.J."/>
            <person name="Piceno Y.M."/>
            <person name="Andersen G.L."/>
            <person name="Banfield J.F."/>
        </authorList>
    </citation>
    <scope>NUCLEOTIDE SEQUENCE [LARGE SCALE GENOMIC DNA]</scope>
</reference>